<proteinExistence type="predicted"/>
<evidence type="ECO:0000259" key="2">
    <source>
        <dbReference type="Pfam" id="PF17425"/>
    </source>
</evidence>
<evidence type="ECO:0000313" key="4">
    <source>
        <dbReference type="Proteomes" id="UP000467488"/>
    </source>
</evidence>
<reference evidence="3 4" key="1">
    <citation type="submission" date="2020-01" db="EMBL/GenBank/DDBJ databases">
        <title>Dynamics of blaIMP-6 dissemination in carbapenem resistant Enterobacteriacea isolated from regional surveillance in Osaka, Japan.</title>
        <authorList>
            <person name="Abe R."/>
            <person name="Akeda Y."/>
            <person name="Sugawara Y."/>
            <person name="Yamamoto N."/>
            <person name="Tomono K."/>
            <person name="Takeuchi D."/>
            <person name="Kawahara R."/>
            <person name="Hamada S."/>
        </authorList>
    </citation>
    <scope>NUCLEOTIDE SEQUENCE [LARGE SCALE GENOMIC DNA]</scope>
    <source>
        <strain evidence="3 4">E300</strain>
    </source>
</reference>
<protein>
    <recommendedName>
        <fullName evidence="2">Arylsulfotransferase N-terminal domain-containing protein</fullName>
    </recommendedName>
</protein>
<evidence type="ECO:0000313" key="3">
    <source>
        <dbReference type="EMBL" id="BBU80820.1"/>
    </source>
</evidence>
<feature type="chain" id="PRO_5035785355" description="Arylsulfotransferase N-terminal domain-containing protein" evidence="1">
    <location>
        <begin position="28"/>
        <end position="108"/>
    </location>
</feature>
<dbReference type="InterPro" id="IPR035391">
    <property type="entry name" value="Arylsulfotran_N"/>
</dbReference>
<evidence type="ECO:0000256" key="1">
    <source>
        <dbReference type="SAM" id="SignalP"/>
    </source>
</evidence>
<keyword evidence="1" id="KW-0732">Signal</keyword>
<sequence>MFDKYRKTLVAGTVAITLGLSASGVMAAGFKPAPPAGQLGAIIVDPYGNAPLTALVDLDSHVISDVKVTVHGKGEKGVDISYKVGNESLKTYDVVYRFLVFTRSLRTK</sequence>
<dbReference type="Proteomes" id="UP000467488">
    <property type="component" value="Chromosome"/>
</dbReference>
<dbReference type="EMBL" id="AP022360">
    <property type="protein sequence ID" value="BBU80820.1"/>
    <property type="molecule type" value="Genomic_DNA"/>
</dbReference>
<accession>A0A8S0FKP7</accession>
<name>A0A8S0FKP7_ECOLX</name>
<gene>
    <name evidence="3" type="ORF">EIMP300_22200</name>
</gene>
<dbReference type="InterPro" id="IPR038477">
    <property type="entry name" value="ASST_N_sf"/>
</dbReference>
<feature type="signal peptide" evidence="1">
    <location>
        <begin position="1"/>
        <end position="27"/>
    </location>
</feature>
<dbReference type="Gene3D" id="2.60.40.3100">
    <property type="entry name" value="Arylsulphate sulphotransferase monomer, N-terminal domain"/>
    <property type="match status" value="1"/>
</dbReference>
<dbReference type="AlphaFoldDB" id="A0A8S0FKP7"/>
<feature type="domain" description="Arylsulfotransferase N-terminal" evidence="2">
    <location>
        <begin position="42"/>
        <end position="94"/>
    </location>
</feature>
<organism evidence="3 4">
    <name type="scientific">Escherichia coli</name>
    <dbReference type="NCBI Taxonomy" id="562"/>
    <lineage>
        <taxon>Bacteria</taxon>
        <taxon>Pseudomonadati</taxon>
        <taxon>Pseudomonadota</taxon>
        <taxon>Gammaproteobacteria</taxon>
        <taxon>Enterobacterales</taxon>
        <taxon>Enterobacteriaceae</taxon>
        <taxon>Escherichia</taxon>
    </lineage>
</organism>
<dbReference type="Pfam" id="PF17425">
    <property type="entry name" value="Arylsulfotran_N"/>
    <property type="match status" value="1"/>
</dbReference>